<dbReference type="EMBL" id="JACGWM010000012">
    <property type="protein sequence ID" value="KAL0336948.1"/>
    <property type="molecule type" value="Genomic_DNA"/>
</dbReference>
<feature type="compositionally biased region" description="Basic residues" evidence="1">
    <location>
        <begin position="126"/>
        <end position="138"/>
    </location>
</feature>
<feature type="region of interest" description="Disordered" evidence="1">
    <location>
        <begin position="14"/>
        <end position="91"/>
    </location>
</feature>
<organism evidence="2">
    <name type="scientific">Sesamum calycinum</name>
    <dbReference type="NCBI Taxonomy" id="2727403"/>
    <lineage>
        <taxon>Eukaryota</taxon>
        <taxon>Viridiplantae</taxon>
        <taxon>Streptophyta</taxon>
        <taxon>Embryophyta</taxon>
        <taxon>Tracheophyta</taxon>
        <taxon>Spermatophyta</taxon>
        <taxon>Magnoliopsida</taxon>
        <taxon>eudicotyledons</taxon>
        <taxon>Gunneridae</taxon>
        <taxon>Pentapetalae</taxon>
        <taxon>asterids</taxon>
        <taxon>lamiids</taxon>
        <taxon>Lamiales</taxon>
        <taxon>Pedaliaceae</taxon>
        <taxon>Sesamum</taxon>
    </lineage>
</organism>
<reference evidence="2" key="1">
    <citation type="submission" date="2020-06" db="EMBL/GenBank/DDBJ databases">
        <authorList>
            <person name="Li T."/>
            <person name="Hu X."/>
            <person name="Zhang T."/>
            <person name="Song X."/>
            <person name="Zhang H."/>
            <person name="Dai N."/>
            <person name="Sheng W."/>
            <person name="Hou X."/>
            <person name="Wei L."/>
        </authorList>
    </citation>
    <scope>NUCLEOTIDE SEQUENCE</scope>
    <source>
        <strain evidence="2">KEN8</strain>
        <tissue evidence="2">Leaf</tissue>
    </source>
</reference>
<evidence type="ECO:0000313" key="2">
    <source>
        <dbReference type="EMBL" id="KAL0336948.1"/>
    </source>
</evidence>
<feature type="region of interest" description="Disordered" evidence="1">
    <location>
        <begin position="192"/>
        <end position="212"/>
    </location>
</feature>
<sequence>MSRLHALARAATTFSNRSARGRPRAARASAGLRGRRRARVRTGSALRAQASQARAARPHRGRPARVRQASAGRAPARTGRPARAARIAGLGRRAARVRTGRLARAGIGLGRGRAPVRTGSAARARASARPRQGARPRPHGSAFARAGIGRPRQPARHGSAAAPRAIPALGRGFKARDRTHCSPAMESFLSPRVPRRSVPRPPSSCRLEPGVSLGTSDSGGSFGKYFGDPKGAQHDLYLGLPSIVGKSQKAVFSSLRDKVWNRISGRNEKMLSHAGKGMLIKAVLQSIPTYAMGVFRLPEGVLRDIQSLVC</sequence>
<accession>A0AAW2N188</accession>
<name>A0AAW2N188_9LAMI</name>
<dbReference type="AlphaFoldDB" id="A0AAW2N188"/>
<gene>
    <name evidence="2" type="ORF">Scaly_1969900</name>
</gene>
<feature type="region of interest" description="Disordered" evidence="1">
    <location>
        <begin position="110"/>
        <end position="162"/>
    </location>
</feature>
<evidence type="ECO:0000256" key="1">
    <source>
        <dbReference type="SAM" id="MobiDB-lite"/>
    </source>
</evidence>
<comment type="caution">
    <text evidence="2">The sequence shown here is derived from an EMBL/GenBank/DDBJ whole genome shotgun (WGS) entry which is preliminary data.</text>
</comment>
<protein>
    <submittedName>
        <fullName evidence="2">Uncharacterized protein</fullName>
    </submittedName>
</protein>
<feature type="compositionally biased region" description="Basic residues" evidence="1">
    <location>
        <begin position="56"/>
        <end position="65"/>
    </location>
</feature>
<feature type="compositionally biased region" description="Low complexity" evidence="1">
    <location>
        <begin position="71"/>
        <end position="91"/>
    </location>
</feature>
<feature type="compositionally biased region" description="Low complexity" evidence="1">
    <location>
        <begin position="41"/>
        <end position="55"/>
    </location>
</feature>
<proteinExistence type="predicted"/>
<dbReference type="PANTHER" id="PTHR33116:SF86">
    <property type="entry name" value="REVERSE TRANSCRIPTASE DOMAIN-CONTAINING PROTEIN"/>
    <property type="match status" value="1"/>
</dbReference>
<reference evidence="2" key="2">
    <citation type="journal article" date="2024" name="Plant">
        <title>Genomic evolution and insights into agronomic trait innovations of Sesamum species.</title>
        <authorList>
            <person name="Miao H."/>
            <person name="Wang L."/>
            <person name="Qu L."/>
            <person name="Liu H."/>
            <person name="Sun Y."/>
            <person name="Le M."/>
            <person name="Wang Q."/>
            <person name="Wei S."/>
            <person name="Zheng Y."/>
            <person name="Lin W."/>
            <person name="Duan Y."/>
            <person name="Cao H."/>
            <person name="Xiong S."/>
            <person name="Wang X."/>
            <person name="Wei L."/>
            <person name="Li C."/>
            <person name="Ma Q."/>
            <person name="Ju M."/>
            <person name="Zhao R."/>
            <person name="Li G."/>
            <person name="Mu C."/>
            <person name="Tian Q."/>
            <person name="Mei H."/>
            <person name="Zhang T."/>
            <person name="Gao T."/>
            <person name="Zhang H."/>
        </authorList>
    </citation>
    <scope>NUCLEOTIDE SEQUENCE</scope>
    <source>
        <strain evidence="2">KEN8</strain>
    </source>
</reference>
<dbReference type="PANTHER" id="PTHR33116">
    <property type="entry name" value="REVERSE TRANSCRIPTASE ZINC-BINDING DOMAIN-CONTAINING PROTEIN-RELATED-RELATED"/>
    <property type="match status" value="1"/>
</dbReference>